<reference evidence="1" key="1">
    <citation type="submission" date="2025-02" db="EMBL/GenBank/DDBJ databases">
        <authorList>
            <consortium name="NCBI Genome Project"/>
        </authorList>
    </citation>
    <scope>NUCLEOTIDE SEQUENCE</scope>
</reference>
<evidence type="ECO:0000313" key="1">
    <source>
        <dbReference type="RefSeq" id="XP_059605223.1"/>
    </source>
</evidence>
<dbReference type="KEGG" id="ang:An03g04050"/>
<organism evidence="1">
    <name type="scientific">Aspergillus niger</name>
    <dbReference type="NCBI Taxonomy" id="5061"/>
    <lineage>
        <taxon>Eukaryota</taxon>
        <taxon>Fungi</taxon>
        <taxon>Dikarya</taxon>
        <taxon>Ascomycota</taxon>
        <taxon>Pezizomycotina</taxon>
        <taxon>Eurotiomycetes</taxon>
        <taxon>Eurotiomycetidae</taxon>
        <taxon>Eurotiales</taxon>
        <taxon>Aspergillaceae</taxon>
        <taxon>Aspergillus</taxon>
        <taxon>Aspergillus subgen. Circumdati</taxon>
    </lineage>
</organism>
<dbReference type="VEuPathDB" id="FungiDB:An03g04050"/>
<name>A0AAJ8E2Q3_ASPNG</name>
<dbReference type="GeneID" id="84590703"/>
<reference evidence="1" key="2">
    <citation type="submission" date="2025-08" db="UniProtKB">
        <authorList>
            <consortium name="RefSeq"/>
        </authorList>
    </citation>
    <scope>IDENTIFICATION</scope>
</reference>
<dbReference type="AlphaFoldDB" id="A0AAJ8E2Q3"/>
<dbReference type="RefSeq" id="XP_059605223.1">
    <property type="nucleotide sequence ID" value="XM_059747052.1"/>
</dbReference>
<sequence>MRGSQTGGENDRTQRVVVAALNWRFDDVPAGLPQCLGNMRFDTNNAMVAEDKGGIEDYHRLGLVLIFCRVRVPICMYSTEYRWARYFIPGMNSPMSARPFEARGEALCRAACWTWSSGRGIAGLSSWRDPQDDHFERRAWGLNGRIGW</sequence>
<gene>
    <name evidence="1" type="ORF">An03g04050</name>
</gene>
<proteinExistence type="predicted"/>
<protein>
    <submittedName>
        <fullName evidence="1">Uncharacterized protein</fullName>
    </submittedName>
</protein>
<accession>A0AAJ8E2Q3</accession>